<evidence type="ECO:0000313" key="1">
    <source>
        <dbReference type="Ensembl" id="ENSOARP00020005956.2"/>
    </source>
</evidence>
<proteinExistence type="predicted"/>
<reference evidence="1" key="3">
    <citation type="submission" date="2025-09" db="UniProtKB">
        <authorList>
            <consortium name="Ensembl"/>
        </authorList>
    </citation>
    <scope>IDENTIFICATION</scope>
</reference>
<sequence length="339" mass="39204">MTMRKGWLELESDPGLFTLLVEDFSVKGVQVEEIYDLQSKCQGPVYGFIFLFKWIEERQSCHKVSTLVDDTSVIDDDIVNNMFFVHQLIPNSCATHALLTVLLNFSNVDLGPTLSRMKDFTKGFSPESKGYAIGNAPELAKAHNSHARPEPRHLPEEQNGLIVVWTMEAFHFVSYVPITGWLFELDGLKVYPTDHGPWGEDEEWTDKAWRVIMERIGLATAGEPYNDIRFNLMAVVPDCRIKYEARLHVLKVNRQTVLEALQQLIREEVEKRKKFKIDDQRRTHNYGEFICTFISMLAQEGMLANLVEQNISVRWRQGVSIGQLHKQRKPDRRKHSWSL</sequence>
<accession>A0AC11AWW5</accession>
<organism evidence="1">
    <name type="scientific">Ovis aries</name>
    <name type="common">Sheep</name>
    <dbReference type="NCBI Taxonomy" id="9940"/>
    <lineage>
        <taxon>Eukaryota</taxon>
        <taxon>Metazoa</taxon>
        <taxon>Chordata</taxon>
        <taxon>Craniata</taxon>
        <taxon>Vertebrata</taxon>
        <taxon>Euteleostomi</taxon>
        <taxon>Mammalia</taxon>
        <taxon>Eutheria</taxon>
        <taxon>Laurasiatheria</taxon>
        <taxon>Artiodactyla</taxon>
        <taxon>Ruminantia</taxon>
        <taxon>Pecora</taxon>
        <taxon>Bovidae</taxon>
        <taxon>Caprinae</taxon>
        <taxon>Ovis</taxon>
    </lineage>
</organism>
<name>A0AC11AWW5_SHEEP</name>
<protein>
    <submittedName>
        <fullName evidence="1">Uncharacterized protein</fullName>
    </submittedName>
</protein>
<dbReference type="Ensembl" id="ENSOART00020007200.2">
    <property type="protein sequence ID" value="ENSOARP00020005956.2"/>
    <property type="gene ID" value="ENSOARG00020004716.2"/>
</dbReference>
<reference evidence="1" key="1">
    <citation type="submission" date="2020-11" db="EMBL/GenBank/DDBJ databases">
        <authorList>
            <person name="Davenport K.M."/>
            <person name="Bickhart D.M."/>
            <person name="Smith T.P.L."/>
            <person name="Murdoch B.M."/>
            <person name="Rosen B.D."/>
        </authorList>
    </citation>
    <scope>NUCLEOTIDE SEQUENCE [LARGE SCALE GENOMIC DNA]</scope>
    <source>
        <strain evidence="1">OAR_USU_Benz2616</strain>
    </source>
</reference>
<reference evidence="1" key="2">
    <citation type="submission" date="2025-08" db="UniProtKB">
        <authorList>
            <consortium name="Ensembl"/>
        </authorList>
    </citation>
    <scope>IDENTIFICATION</scope>
</reference>